<organism evidence="1">
    <name type="scientific">uncultured Caudovirales phage</name>
    <dbReference type="NCBI Taxonomy" id="2100421"/>
    <lineage>
        <taxon>Viruses</taxon>
        <taxon>Duplodnaviria</taxon>
        <taxon>Heunggongvirae</taxon>
        <taxon>Uroviricota</taxon>
        <taxon>Caudoviricetes</taxon>
        <taxon>Peduoviridae</taxon>
        <taxon>Maltschvirus</taxon>
        <taxon>Maltschvirus maltsch</taxon>
    </lineage>
</organism>
<accession>A0A6J7WYD4</accession>
<protein>
    <submittedName>
        <fullName evidence="1">Uncharacterized protein</fullName>
    </submittedName>
</protein>
<reference evidence="1" key="1">
    <citation type="submission" date="2020-05" db="EMBL/GenBank/DDBJ databases">
        <authorList>
            <person name="Chiriac C."/>
            <person name="Salcher M."/>
            <person name="Ghai R."/>
            <person name="Kavagutti S V."/>
        </authorList>
    </citation>
    <scope>NUCLEOTIDE SEQUENCE</scope>
</reference>
<dbReference type="EMBL" id="LR798289">
    <property type="protein sequence ID" value="CAB5221084.1"/>
    <property type="molecule type" value="Genomic_DNA"/>
</dbReference>
<name>A0A6J7WYD4_9CAUD</name>
<proteinExistence type="predicted"/>
<sequence>MPNPVKCQHCGSLFGIEGDDKVLRIKFKDLFREIDGRVSGPCRKCAMTVTWRSGDAVFISSKSKEAENGED</sequence>
<evidence type="ECO:0000313" key="1">
    <source>
        <dbReference type="EMBL" id="CAB5221084.1"/>
    </source>
</evidence>
<gene>
    <name evidence="1" type="ORF">UFOVP357_72</name>
</gene>